<feature type="chain" id="PRO_5004711100" evidence="1">
    <location>
        <begin position="19"/>
        <end position="292"/>
    </location>
</feature>
<keyword evidence="3" id="KW-1185">Reference proteome</keyword>
<proteinExistence type="predicted"/>
<reference evidence="2 3" key="1">
    <citation type="submission" date="2013-10" db="EMBL/GenBank/DDBJ databases">
        <title>The Genome Sequence of Acinetobacter brisouii CIP 110357.</title>
        <authorList>
            <consortium name="The Broad Institute Genomics Platform"/>
            <consortium name="The Broad Institute Genome Sequencing Center for Infectious Disease"/>
            <person name="Cerqueira G."/>
            <person name="Feldgarden M."/>
            <person name="Courvalin P."/>
            <person name="Grillot-Courvalin C."/>
            <person name="Clermont D."/>
            <person name="Rocha E."/>
            <person name="Yoon E.-J."/>
            <person name="Nemec A."/>
            <person name="Young S.K."/>
            <person name="Zeng Q."/>
            <person name="Gargeya S."/>
            <person name="Fitzgerald M."/>
            <person name="Abouelleil A."/>
            <person name="Alvarado L."/>
            <person name="Berlin A.M."/>
            <person name="Chapman S.B."/>
            <person name="Gainer-Dewar J."/>
            <person name="Goldberg J."/>
            <person name="Gnerre S."/>
            <person name="Griggs A."/>
            <person name="Gujja S."/>
            <person name="Hansen M."/>
            <person name="Howarth C."/>
            <person name="Imamovic A."/>
            <person name="Ireland A."/>
            <person name="Larimer J."/>
            <person name="McCowan C."/>
            <person name="Murphy C."/>
            <person name="Pearson M."/>
            <person name="Poon T.W."/>
            <person name="Priest M."/>
            <person name="Roberts A."/>
            <person name="Saif S."/>
            <person name="Shea T."/>
            <person name="Sykes S."/>
            <person name="Wortman J."/>
            <person name="Nusbaum C."/>
            <person name="Birren B."/>
        </authorList>
    </citation>
    <scope>NUCLEOTIDE SEQUENCE [LARGE SCALE GENOMIC DNA]</scope>
    <source>
        <strain evidence="2 3">CIP 110357</strain>
    </source>
</reference>
<name>V2UUJ2_9GAMM</name>
<evidence type="ECO:0000256" key="1">
    <source>
        <dbReference type="SAM" id="SignalP"/>
    </source>
</evidence>
<gene>
    <name evidence="2" type="ORF">P255_00456</name>
</gene>
<dbReference type="PATRIC" id="fig|1341683.3.peg.449"/>
<dbReference type="EMBL" id="AYEU01000003">
    <property type="protein sequence ID" value="ESK52305.1"/>
    <property type="molecule type" value="Genomic_DNA"/>
</dbReference>
<accession>V2UUJ2</accession>
<organism evidence="2 3">
    <name type="scientific">Acinetobacter brisouii CIP 110357</name>
    <dbReference type="NCBI Taxonomy" id="1341683"/>
    <lineage>
        <taxon>Bacteria</taxon>
        <taxon>Pseudomonadati</taxon>
        <taxon>Pseudomonadota</taxon>
        <taxon>Gammaproteobacteria</taxon>
        <taxon>Moraxellales</taxon>
        <taxon>Moraxellaceae</taxon>
        <taxon>Acinetobacter</taxon>
    </lineage>
</organism>
<dbReference type="RefSeq" id="WP_004903208.1">
    <property type="nucleotide sequence ID" value="NZ_BBTI01000004.1"/>
</dbReference>
<evidence type="ECO:0000313" key="2">
    <source>
        <dbReference type="EMBL" id="ESK52305.1"/>
    </source>
</evidence>
<dbReference type="Proteomes" id="UP000018418">
    <property type="component" value="Unassembled WGS sequence"/>
</dbReference>
<evidence type="ECO:0000313" key="3">
    <source>
        <dbReference type="Proteomes" id="UP000018418"/>
    </source>
</evidence>
<sequence>MKRLVALLALCCCNHSFAWDGLERANTNNKTSGSLGGLVGSAIMDLDNKYTRNKRNSVAKVEHQNVKNTEDKFRYLVDITRKLDFSKLNKNYTNIDSLRSIYLMNNRVHSETLEMKETIVSMCFAQDINVDNEGSCFYDFYISKNYEHQLKIQQDQEEAQRLAAQKQAEQAAIRKRTEYKKQLAKGIPKTEYNIRRYCQASANIVVDAYVNAALQAQVGASSPRFNRANEELLNITPTQEKKLIMIVSDDAERAILLSRDYMLQNTHANEYATKCFANPKTMIINYYEIFKN</sequence>
<dbReference type="AlphaFoldDB" id="V2UUJ2"/>
<dbReference type="HOGENOM" id="CLU_951955_0_0_6"/>
<comment type="caution">
    <text evidence="2">The sequence shown here is derived from an EMBL/GenBank/DDBJ whole genome shotgun (WGS) entry which is preliminary data.</text>
</comment>
<keyword evidence="1" id="KW-0732">Signal</keyword>
<protein>
    <submittedName>
        <fullName evidence="2">Uncharacterized protein</fullName>
    </submittedName>
</protein>
<feature type="signal peptide" evidence="1">
    <location>
        <begin position="1"/>
        <end position="18"/>
    </location>
</feature>